<evidence type="ECO:0000256" key="10">
    <source>
        <dbReference type="ARBA" id="ARBA00023242"/>
    </source>
</evidence>
<evidence type="ECO:0000313" key="16">
    <source>
        <dbReference type="Proteomes" id="UP000827092"/>
    </source>
</evidence>
<dbReference type="FunFam" id="3.40.50.11860:FF:000001">
    <property type="entry name" value="2-(3-amino-3-carboxypropyl)histidine synthase subunit 2"/>
    <property type="match status" value="1"/>
</dbReference>
<protein>
    <recommendedName>
        <fullName evidence="5 12">2-(3-amino-3-carboxypropyl)histidine synthase subunit 2</fullName>
    </recommendedName>
</protein>
<dbReference type="SUPFAM" id="SSF46689">
    <property type="entry name" value="Homeodomain-like"/>
    <property type="match status" value="3"/>
</dbReference>
<feature type="region of interest" description="Disordered" evidence="13">
    <location>
        <begin position="314"/>
        <end position="335"/>
    </location>
</feature>
<evidence type="ECO:0000256" key="11">
    <source>
        <dbReference type="ARBA" id="ARBA00045159"/>
    </source>
</evidence>
<sequence length="864" mass="96987">MKPAINTKLDKAVYEWYMNLTTNGHQVTGPAICDKALEIQRALGGSPDFKASNGWLRNFKSRHGLEFSISVNENSLAEGSDIIEPVETILPSTTVISTSSSQKLPSPKKSPRGKRKRVVLSLKDKLDIICRLGNGESLSSLAREYNVGQSSVHDIRVRQNDILEYVSSFANADNMYRRKTMKAAYNKELDHAVYSWYMESIQSGQSINGPMICDKAKEINSMLGGSTDFKGSSGWLQNFKFRHGLLFNDNQEETYAYTDNAFFHEPLLGNSFRDDNKVDGFSLKYEKENSNQSYDSLPVCDVILNEGEVFPNQHFESPSPNQHFESPSPNRHFESSEVIPTSKTEVMQAFDTVVDWAKNERHCTSVDVINLVKLRDLAYAKEMSVAFSSDDSEPISRKIDAPCDDKRDESIPLDDMFEFGKCIEWINSNNFSKVALQFPDGMLNDATSVALKLGDLTGKQMFVLGDTSYGSCCVDEISAEHVSADALIHFGHACLSPTKRLPVLYIFGKQILKIQDVTTAFRNLFPSPDRHIIILYEVMYSYAIDVISEILKEYENLVVSRLEIPSEETKCFTDCEINENLIPITKCHRNILIPSNKCLSDYDVFYIGSRSVTLTNFMLSLKDCTFYSYNPSTQQARKETLDVNKHLKRRYYYIEKAKDAKIIGILVGTLGASNYLSMIQHLKDLIKQAGKKYYTIVVGKLNSAKLANFAEIEIFVNVACVESSLIESREFYQSIVTPYELEIALNKARMWTGDYITDFSEILPGAASYVSPSLCNEIESDVSLVTGKIRHTGLSTSQNFESASSSELVSRSDMTIASHCSQGAEFLAQRSWQGLEQRLGETPICNIEPGQTGIASKYDGEKTD</sequence>
<reference evidence="15 16" key="1">
    <citation type="journal article" date="2022" name="Nat. Ecol. Evol.">
        <title>A masculinizing supergene underlies an exaggerated male reproductive morph in a spider.</title>
        <authorList>
            <person name="Hendrickx F."/>
            <person name="De Corte Z."/>
            <person name="Sonet G."/>
            <person name="Van Belleghem S.M."/>
            <person name="Kostlbacher S."/>
            <person name="Vangestel C."/>
        </authorList>
    </citation>
    <scope>NUCLEOTIDE SEQUENCE [LARGE SCALE GENOMIC DNA]</scope>
    <source>
        <strain evidence="15">W744_W776</strain>
    </source>
</reference>
<dbReference type="GO" id="GO:0046872">
    <property type="term" value="F:metal ion binding"/>
    <property type="evidence" value="ECO:0007669"/>
    <property type="project" value="UniProtKB-KW"/>
</dbReference>
<evidence type="ECO:0000256" key="2">
    <source>
        <dbReference type="ARBA" id="ARBA00004123"/>
    </source>
</evidence>
<evidence type="ECO:0000256" key="9">
    <source>
        <dbReference type="ARBA" id="ARBA00023125"/>
    </source>
</evidence>
<dbReference type="Gene3D" id="3.40.50.11840">
    <property type="entry name" value="Diphthamide synthesis DPH1/DPH2 domain 1"/>
    <property type="match status" value="1"/>
</dbReference>
<evidence type="ECO:0000256" key="12">
    <source>
        <dbReference type="RuleBase" id="RU364133"/>
    </source>
</evidence>
<accession>A0AAV6VRT1</accession>
<dbReference type="InterPro" id="IPR010014">
    <property type="entry name" value="DHP2"/>
</dbReference>
<dbReference type="PANTHER" id="PTHR10762:SF2">
    <property type="entry name" value="2-(3-AMINO-3-CARBOXYPROPYL)HISTIDINE SYNTHASE SUBUNIT 2"/>
    <property type="match status" value="1"/>
</dbReference>
<comment type="cofactor">
    <cofactor evidence="1">
        <name>[4Fe-4S] cluster</name>
        <dbReference type="ChEBI" id="CHEBI:49883"/>
    </cofactor>
</comment>
<name>A0AAV6VRT1_9ARAC</name>
<evidence type="ECO:0000256" key="8">
    <source>
        <dbReference type="ARBA" id="ARBA00023014"/>
    </source>
</evidence>
<comment type="pathway">
    <text evidence="3 12">Protein modification; peptidyl-diphthamide biosynthesis.</text>
</comment>
<dbReference type="Gene3D" id="1.10.10.10">
    <property type="entry name" value="Winged helix-like DNA-binding domain superfamily/Winged helix DNA-binding domain"/>
    <property type="match status" value="1"/>
</dbReference>
<keyword evidence="10" id="KW-0539">Nucleus</keyword>
<feature type="compositionally biased region" description="Low complexity" evidence="13">
    <location>
        <begin position="97"/>
        <end position="107"/>
    </location>
</feature>
<dbReference type="InterPro" id="IPR009057">
    <property type="entry name" value="Homeodomain-like_sf"/>
</dbReference>
<dbReference type="Gene3D" id="3.40.50.11860">
    <property type="entry name" value="Diphthamide synthesis DPH1/DPH2 domain 3"/>
    <property type="match status" value="1"/>
</dbReference>
<evidence type="ECO:0000259" key="14">
    <source>
        <dbReference type="PROSITE" id="PS51253"/>
    </source>
</evidence>
<evidence type="ECO:0000256" key="3">
    <source>
        <dbReference type="ARBA" id="ARBA00005156"/>
    </source>
</evidence>
<dbReference type="InterPro" id="IPR006600">
    <property type="entry name" value="HTH_CenpB_DNA-bd_dom"/>
</dbReference>
<comment type="similarity">
    <text evidence="4 12">Belongs to the DPH1/DPH2 family. DPH2 subfamily.</text>
</comment>
<dbReference type="GO" id="GO:0005634">
    <property type="term" value="C:nucleus"/>
    <property type="evidence" value="ECO:0007669"/>
    <property type="project" value="UniProtKB-SubCell"/>
</dbReference>
<evidence type="ECO:0000256" key="5">
    <source>
        <dbReference type="ARBA" id="ARBA00021914"/>
    </source>
</evidence>
<dbReference type="InterPro" id="IPR007889">
    <property type="entry name" value="HTH_Psq"/>
</dbReference>
<dbReference type="InterPro" id="IPR036388">
    <property type="entry name" value="WH-like_DNA-bd_sf"/>
</dbReference>
<dbReference type="EMBL" id="JAFNEN010000028">
    <property type="protein sequence ID" value="KAG8199372.1"/>
    <property type="molecule type" value="Genomic_DNA"/>
</dbReference>
<dbReference type="SMART" id="SM00674">
    <property type="entry name" value="CENPB"/>
    <property type="match status" value="2"/>
</dbReference>
<organism evidence="15 16">
    <name type="scientific">Oedothorax gibbosus</name>
    <dbReference type="NCBI Taxonomy" id="931172"/>
    <lineage>
        <taxon>Eukaryota</taxon>
        <taxon>Metazoa</taxon>
        <taxon>Ecdysozoa</taxon>
        <taxon>Arthropoda</taxon>
        <taxon>Chelicerata</taxon>
        <taxon>Arachnida</taxon>
        <taxon>Araneae</taxon>
        <taxon>Araneomorphae</taxon>
        <taxon>Entelegynae</taxon>
        <taxon>Araneoidea</taxon>
        <taxon>Linyphiidae</taxon>
        <taxon>Erigoninae</taxon>
        <taxon>Oedothorax</taxon>
    </lineage>
</organism>
<dbReference type="Proteomes" id="UP000827092">
    <property type="component" value="Unassembled WGS sequence"/>
</dbReference>
<keyword evidence="16" id="KW-1185">Reference proteome</keyword>
<comment type="caution">
    <text evidence="15">The sequence shown here is derived from an EMBL/GenBank/DDBJ whole genome shotgun (WGS) entry which is preliminary data.</text>
</comment>
<evidence type="ECO:0000313" key="15">
    <source>
        <dbReference type="EMBL" id="KAG8199372.1"/>
    </source>
</evidence>
<dbReference type="FunFam" id="3.40.50.11840:FF:000002">
    <property type="entry name" value="2-(3-amino-3-carboxypropyl)histidine synthase subunit 2"/>
    <property type="match status" value="1"/>
</dbReference>
<keyword evidence="6 12" id="KW-0479">Metal-binding</keyword>
<evidence type="ECO:0000256" key="4">
    <source>
        <dbReference type="ARBA" id="ARBA00006179"/>
    </source>
</evidence>
<dbReference type="SFLD" id="SFLDF00408">
    <property type="entry name" value="Diphthamide_biosynthesis_famil"/>
    <property type="match status" value="1"/>
</dbReference>
<dbReference type="Pfam" id="PF04218">
    <property type="entry name" value="CENP-B_N"/>
    <property type="match status" value="1"/>
</dbReference>
<evidence type="ECO:0000256" key="7">
    <source>
        <dbReference type="ARBA" id="ARBA00023004"/>
    </source>
</evidence>
<dbReference type="NCBIfam" id="TIGR00322">
    <property type="entry name" value="diphth2_R"/>
    <property type="match status" value="1"/>
</dbReference>
<evidence type="ECO:0000256" key="13">
    <source>
        <dbReference type="SAM" id="MobiDB-lite"/>
    </source>
</evidence>
<keyword evidence="8 12" id="KW-0411">Iron-sulfur</keyword>
<proteinExistence type="inferred from homology"/>
<dbReference type="GO" id="GO:0051536">
    <property type="term" value="F:iron-sulfur cluster binding"/>
    <property type="evidence" value="ECO:0007669"/>
    <property type="project" value="UniProtKB-KW"/>
</dbReference>
<feature type="domain" description="HTH CENPB-type" evidence="14">
    <location>
        <begin position="177"/>
        <end position="249"/>
    </location>
</feature>
<dbReference type="Gene3D" id="1.10.10.60">
    <property type="entry name" value="Homeodomain-like"/>
    <property type="match status" value="2"/>
</dbReference>
<dbReference type="NCBIfam" id="TIGR00272">
    <property type="entry name" value="DPH2"/>
    <property type="match status" value="1"/>
</dbReference>
<dbReference type="PROSITE" id="PS51253">
    <property type="entry name" value="HTH_CENPB"/>
    <property type="match status" value="2"/>
</dbReference>
<comment type="function">
    <text evidence="11 12">Required for the first step of diphthamide biosynthesis, a post-translational modification of histidine which occurs in elongation factor 2. DPH1 and DPH2 transfer a 3-amino-3-carboxypropyl (ACP) group from S-adenosyl-L-methionine (SAM) to a histidine residue, the reaction is assisted by a reduction system comprising DPH3 and a NADH-dependent reductase. Facilitates the reduction of the catalytic iron-sulfur cluster found in the DPH1 subunit.</text>
</comment>
<dbReference type="InterPro" id="IPR042263">
    <property type="entry name" value="DPH1/DPH2_1"/>
</dbReference>
<evidence type="ECO:0000256" key="6">
    <source>
        <dbReference type="ARBA" id="ARBA00022723"/>
    </source>
</evidence>
<dbReference type="GO" id="GO:0090560">
    <property type="term" value="F:2-(3-amino-3-carboxypropyl)histidine synthase activity"/>
    <property type="evidence" value="ECO:0007669"/>
    <property type="project" value="InterPro"/>
</dbReference>
<dbReference type="PANTHER" id="PTHR10762">
    <property type="entry name" value="DIPHTHAMIDE BIOSYNTHESIS PROTEIN"/>
    <property type="match status" value="1"/>
</dbReference>
<feature type="compositionally biased region" description="Polar residues" evidence="13">
    <location>
        <begin position="314"/>
        <end position="329"/>
    </location>
</feature>
<dbReference type="InterPro" id="IPR016435">
    <property type="entry name" value="DPH1/DPH2"/>
</dbReference>
<dbReference type="GO" id="GO:0003677">
    <property type="term" value="F:DNA binding"/>
    <property type="evidence" value="ECO:0007669"/>
    <property type="project" value="UniProtKB-KW"/>
</dbReference>
<dbReference type="SFLD" id="SFLDG01121">
    <property type="entry name" value="Diphthamide_biosynthesis"/>
    <property type="match status" value="1"/>
</dbReference>
<gene>
    <name evidence="15" type="ORF">JTE90_011832</name>
</gene>
<dbReference type="InterPro" id="IPR042265">
    <property type="entry name" value="DPH1/DPH2_3"/>
</dbReference>
<dbReference type="Pfam" id="PF01866">
    <property type="entry name" value="Diphthamide_syn"/>
    <property type="match status" value="1"/>
</dbReference>
<dbReference type="SFLD" id="SFLDS00032">
    <property type="entry name" value="Radical_SAM_3-amino-3-carboxyp"/>
    <property type="match status" value="1"/>
</dbReference>
<feature type="region of interest" description="Disordered" evidence="13">
    <location>
        <begin position="97"/>
        <end position="116"/>
    </location>
</feature>
<dbReference type="GO" id="GO:0017183">
    <property type="term" value="P:protein histidyl modification to diphthamide"/>
    <property type="evidence" value="ECO:0007669"/>
    <property type="project" value="InterPro"/>
</dbReference>
<feature type="domain" description="HTH CENPB-type" evidence="14">
    <location>
        <begin position="1"/>
        <end position="69"/>
    </location>
</feature>
<dbReference type="AlphaFoldDB" id="A0AAV6VRT1"/>
<keyword evidence="9" id="KW-0238">DNA-binding</keyword>
<comment type="subcellular location">
    <subcellularLocation>
        <location evidence="2">Nucleus</location>
    </subcellularLocation>
</comment>
<keyword evidence="7 12" id="KW-0408">Iron</keyword>
<evidence type="ECO:0000256" key="1">
    <source>
        <dbReference type="ARBA" id="ARBA00001966"/>
    </source>
</evidence>
<dbReference type="Pfam" id="PF03221">
    <property type="entry name" value="HTH_Tnp_Tc5"/>
    <property type="match status" value="2"/>
</dbReference>